<comment type="caution">
    <text evidence="5">The sequence shown here is derived from an EMBL/GenBank/DDBJ whole genome shotgun (WGS) entry which is preliminary data.</text>
</comment>
<feature type="compositionally biased region" description="Polar residues" evidence="3">
    <location>
        <begin position="503"/>
        <end position="513"/>
    </location>
</feature>
<feature type="compositionally biased region" description="Acidic residues" evidence="3">
    <location>
        <begin position="579"/>
        <end position="599"/>
    </location>
</feature>
<organism evidence="5 6">
    <name type="scientific">Orbilia javanica</name>
    <dbReference type="NCBI Taxonomy" id="47235"/>
    <lineage>
        <taxon>Eukaryota</taxon>
        <taxon>Fungi</taxon>
        <taxon>Dikarya</taxon>
        <taxon>Ascomycota</taxon>
        <taxon>Pezizomycotina</taxon>
        <taxon>Orbiliomycetes</taxon>
        <taxon>Orbiliales</taxon>
        <taxon>Orbiliaceae</taxon>
        <taxon>Orbilia</taxon>
    </lineage>
</organism>
<feature type="domain" description="C2H2-type" evidence="4">
    <location>
        <begin position="1003"/>
        <end position="1026"/>
    </location>
</feature>
<dbReference type="Gene3D" id="3.40.50.1580">
    <property type="entry name" value="Nucleoside phosphorylase domain"/>
    <property type="match status" value="1"/>
</dbReference>
<dbReference type="GO" id="GO:0009116">
    <property type="term" value="P:nucleoside metabolic process"/>
    <property type="evidence" value="ECO:0007669"/>
    <property type="project" value="InterPro"/>
</dbReference>
<keyword evidence="1" id="KW-0677">Repeat</keyword>
<feature type="repeat" description="ANK" evidence="2">
    <location>
        <begin position="1839"/>
        <end position="1871"/>
    </location>
</feature>
<dbReference type="EMBL" id="JAVHNR010000006">
    <property type="protein sequence ID" value="KAK6339373.1"/>
    <property type="molecule type" value="Genomic_DNA"/>
</dbReference>
<gene>
    <name evidence="5" type="ORF">TWF718_008793</name>
</gene>
<feature type="compositionally biased region" description="Polar residues" evidence="3">
    <location>
        <begin position="91"/>
        <end position="100"/>
    </location>
</feature>
<dbReference type="SMART" id="SM00355">
    <property type="entry name" value="ZnF_C2H2"/>
    <property type="match status" value="3"/>
</dbReference>
<dbReference type="SUPFAM" id="SSF48403">
    <property type="entry name" value="Ankyrin repeat"/>
    <property type="match status" value="1"/>
</dbReference>
<feature type="region of interest" description="Disordered" evidence="3">
    <location>
        <begin position="570"/>
        <end position="599"/>
    </location>
</feature>
<feature type="compositionally biased region" description="Acidic residues" evidence="3">
    <location>
        <begin position="521"/>
        <end position="531"/>
    </location>
</feature>
<accession>A0AAN8MQW5</accession>
<sequence length="1919" mass="214154">MPSGTQPIHAATAACRKSFSTCLTVPRLKEGGWAENRLVDFNLWAAGAGVSAKGKLSLDQRLSPNPEVQRTIVNLLELLQMFVEDCRDLANDTSSASNDPGATEQEKGPEDNEGLSTEEVDQASIVELSHAEIEARRDVEVTLDQIIRLTVAIRKAGSNSRLKRADKSFNLENPQIQELKAFLELIVHPRGFKEPGKLTPIQSRLVEANLRRWHRFSYAKLHSRKLARSDTAPMETIPEKPALAPENPLQVDSKPVVSFSIPETGDASRVSIVTPQDEPHRALSAIAPTATTAASAIEGNILVPEKQIIRTPATVLSKVSSKITYPRPPSVSQYNTVFKCPCCLQSLPVAYTERSQWKKHLASDILPYTCVFPDCQQPLQLYLTRKDWEQHIKTEHGQLWVCAVCEQLGVTTEFSNEDDLVGHLRTIHGDSVENDEIPMFVTASSSLKPIDVVDCPLCIGPNEDEDSLEHIAHCIHDFSLNSLPLPSDSDGEGDYFDIDSRNSDSQNTPSSFSADERDSEGLAELDDDDSSVGDQHKISESSLKTLARDLSGPTGISVLDWKLEEATEIPQPEIFAGENAEEDAEETAEETVEETAEEPVADPDVAKFYSPHQRALYRIAWLCLTEIDALVAEILLDRVDLVPETSQSSGSMFEYRLGQVGPHLVVVAWPPKSVRYRGPDWCLATELNRSFRSLNVFLHVGTAPGLASETRLSDVVVSGGDGIHHYTKKSIGGQYTAVEHENRFELTATPIADCLERAGEGVMPRPPRNEAFRRLMDFGYLQRSYTDLRDVHFGPEVVHGKGGPLGANEVETCQNCYQSPVTRPPSSRIVRKSTVHHGGIVCGSSLTSDIDTEKLLSTASLNTGRKIRCLDTEGSLLAYAKVNNLIVIRGISSYMDTHQDIRWKKVAACAAATYAKKCIQIIDLDLFLVFPPLSGGGSADDFDEDLGGLFDDPMDAASQAGSASKPVPSIALVSPTDSVAPSSIHSLPLAESEDGDGLKTRCLFYRISCPYTTSDPDAWVRHIKEHLIIPGKESPDLGMSVFNHPQPLSWLCGFEDCLVSQTLPDEEEMTELESARYDRRTVEKTPLDAYQLQNSLETEVVLDSKLKHIHKHLVDNRSLEEYREERDWEDFFQSVPVKLLESEMKLEGSQNMKELEFGTPEEIYLDDMSLVDEEILEPQEIPEQVAQHLTPFDIDFGFTHSRYLSNRSPSTSSWFTRLPQFREWVETPSKILLFKGLPGAGKSTIMATIYNHLREIYREDAIVILIYCEEDSPRQWTTRKAVQYIQRQLDPYTEDIGYQPKSENSPEFDPDWVSGALECFTSKYPNKRVFILLDNLEDLQEVGFHNPNVSWRRCSVNTMYSTRQGVIRAVDINADYTIDVAGTHSYFKDDVQSYLRRSLLLSPGIFYQDVDDEERLKYVDTIAERVNGVFAIAVPIVNEILRIKPIAMEELSKPLEIGLYDSFYDNFKHRITTSSRSPGRQNMALLSAALMGHPDRIPGVFSVSELREALAYHSQRPPGRFEQSSWPSLDFLSIYSDGLIYCNDVKNIVEFFHPTVEEYFKRKAWEWYPDGIDAALSVVTQYLSSDLFADGPCPHKALYMSRLGQNPYFRRASMEWGCIARRCEDSGISPEILRIILEFLMDDSLVASVAQVIEIERPDSGYYGPLMPFKGIHLAASVGLCSLTGELAKFQDIDARDFNNDTPLARAIDGGFVETVRILKHLGASSINIKNGMSTALLEAIPRGSLEIVQMLLRYEDDPDTWGTVDEIGRAFTPLNLAITYEQHDILKELIDLGGADIENGVPRPPLITAIMQDDLESVRILMDRGSESGNLANEIKFGDETPLFYAANQGCEEIVKLLVESGADVNVPSANPPVTPLKAAMNFYMRTGLERGKRIMEFLREHGGVENALNYNDLRSID</sequence>
<dbReference type="SUPFAM" id="SSF52540">
    <property type="entry name" value="P-loop containing nucleoside triphosphate hydrolases"/>
    <property type="match status" value="1"/>
</dbReference>
<evidence type="ECO:0000259" key="4">
    <source>
        <dbReference type="SMART" id="SM00355"/>
    </source>
</evidence>
<dbReference type="PANTHER" id="PTHR35391:SF7">
    <property type="entry name" value="C2H2-TYPE DOMAIN-CONTAINING PROTEIN"/>
    <property type="match status" value="1"/>
</dbReference>
<evidence type="ECO:0000256" key="1">
    <source>
        <dbReference type="ARBA" id="ARBA00022737"/>
    </source>
</evidence>
<dbReference type="GO" id="GO:0003824">
    <property type="term" value="F:catalytic activity"/>
    <property type="evidence" value="ECO:0007669"/>
    <property type="project" value="InterPro"/>
</dbReference>
<dbReference type="Pfam" id="PF12796">
    <property type="entry name" value="Ank_2"/>
    <property type="match status" value="2"/>
</dbReference>
<dbReference type="PROSITE" id="PS50088">
    <property type="entry name" value="ANK_REPEAT"/>
    <property type="match status" value="1"/>
</dbReference>
<dbReference type="Gene3D" id="1.25.40.20">
    <property type="entry name" value="Ankyrin repeat-containing domain"/>
    <property type="match status" value="1"/>
</dbReference>
<evidence type="ECO:0000313" key="5">
    <source>
        <dbReference type="EMBL" id="KAK6339373.1"/>
    </source>
</evidence>
<dbReference type="InterPro" id="IPR027417">
    <property type="entry name" value="P-loop_NTPase"/>
</dbReference>
<feature type="region of interest" description="Disordered" evidence="3">
    <location>
        <begin position="489"/>
        <end position="537"/>
    </location>
</feature>
<feature type="domain" description="C2H2-type" evidence="4">
    <location>
        <begin position="400"/>
        <end position="428"/>
    </location>
</feature>
<dbReference type="InterPro" id="IPR035994">
    <property type="entry name" value="Nucleoside_phosphorylase_sf"/>
</dbReference>
<dbReference type="InterPro" id="IPR036770">
    <property type="entry name" value="Ankyrin_rpt-contain_sf"/>
</dbReference>
<evidence type="ECO:0000256" key="2">
    <source>
        <dbReference type="PROSITE-ProRule" id="PRU00023"/>
    </source>
</evidence>
<name>A0AAN8MQW5_9PEZI</name>
<dbReference type="InterPro" id="IPR056884">
    <property type="entry name" value="NPHP3-like_N"/>
</dbReference>
<dbReference type="SUPFAM" id="SSF53167">
    <property type="entry name" value="Purine and uridine phosphorylases"/>
    <property type="match status" value="1"/>
</dbReference>
<dbReference type="Gene3D" id="3.40.50.300">
    <property type="entry name" value="P-loop containing nucleotide triphosphate hydrolases"/>
    <property type="match status" value="1"/>
</dbReference>
<proteinExistence type="predicted"/>
<evidence type="ECO:0000313" key="6">
    <source>
        <dbReference type="Proteomes" id="UP001313282"/>
    </source>
</evidence>
<keyword evidence="2" id="KW-0040">ANK repeat</keyword>
<evidence type="ECO:0000256" key="3">
    <source>
        <dbReference type="SAM" id="MobiDB-lite"/>
    </source>
</evidence>
<dbReference type="InterPro" id="IPR013087">
    <property type="entry name" value="Znf_C2H2_type"/>
</dbReference>
<feature type="region of interest" description="Disordered" evidence="3">
    <location>
        <begin position="90"/>
        <end position="118"/>
    </location>
</feature>
<feature type="domain" description="C2H2-type" evidence="4">
    <location>
        <begin position="368"/>
        <end position="396"/>
    </location>
</feature>
<protein>
    <recommendedName>
        <fullName evidence="4">C2H2-type domain-containing protein</fullName>
    </recommendedName>
</protein>
<dbReference type="PANTHER" id="PTHR35391">
    <property type="entry name" value="C2H2-TYPE DOMAIN-CONTAINING PROTEIN-RELATED"/>
    <property type="match status" value="1"/>
</dbReference>
<dbReference type="InterPro" id="IPR002110">
    <property type="entry name" value="Ankyrin_rpt"/>
</dbReference>
<dbReference type="Pfam" id="PF24883">
    <property type="entry name" value="NPHP3_N"/>
    <property type="match status" value="1"/>
</dbReference>
<reference evidence="5 6" key="1">
    <citation type="submission" date="2019-10" db="EMBL/GenBank/DDBJ databases">
        <authorList>
            <person name="Palmer J.M."/>
        </authorList>
    </citation>
    <scope>NUCLEOTIDE SEQUENCE [LARGE SCALE GENOMIC DNA]</scope>
    <source>
        <strain evidence="5 6">TWF718</strain>
    </source>
</reference>
<keyword evidence="6" id="KW-1185">Reference proteome</keyword>
<dbReference type="SMART" id="SM00248">
    <property type="entry name" value="ANK"/>
    <property type="match status" value="5"/>
</dbReference>
<dbReference type="PROSITE" id="PS50297">
    <property type="entry name" value="ANK_REP_REGION"/>
    <property type="match status" value="1"/>
</dbReference>
<dbReference type="Proteomes" id="UP001313282">
    <property type="component" value="Unassembled WGS sequence"/>
</dbReference>